<gene>
    <name evidence="4" type="primary">hisJ</name>
    <name evidence="4" type="ORF">KQI42_16540</name>
</gene>
<dbReference type="InterPro" id="IPR010140">
    <property type="entry name" value="Histidinol_P_phosphatase_HisJ"/>
</dbReference>
<dbReference type="Proteomes" id="UP000749471">
    <property type="component" value="Unassembled WGS sequence"/>
</dbReference>
<dbReference type="EC" id="3.1.3.15" evidence="2"/>
<dbReference type="PANTHER" id="PTHR21039">
    <property type="entry name" value="HISTIDINOL PHOSPHATASE-RELATED"/>
    <property type="match status" value="1"/>
</dbReference>
<dbReference type="PANTHER" id="PTHR21039:SF0">
    <property type="entry name" value="HISTIDINOL-PHOSPHATASE"/>
    <property type="match status" value="1"/>
</dbReference>
<protein>
    <recommendedName>
        <fullName evidence="2">Histidinol-phosphatase</fullName>
        <shortName evidence="2">HolPase</shortName>
        <ecNumber evidence="2">3.1.3.15</ecNumber>
    </recommendedName>
</protein>
<comment type="catalytic activity">
    <reaction evidence="2">
        <text>L-histidinol phosphate + H2O = L-histidinol + phosphate</text>
        <dbReference type="Rhea" id="RHEA:14465"/>
        <dbReference type="ChEBI" id="CHEBI:15377"/>
        <dbReference type="ChEBI" id="CHEBI:43474"/>
        <dbReference type="ChEBI" id="CHEBI:57699"/>
        <dbReference type="ChEBI" id="CHEBI:57980"/>
        <dbReference type="EC" id="3.1.3.15"/>
    </reaction>
</comment>
<proteinExistence type="inferred from homology"/>
<dbReference type="NCBIfam" id="NF005996">
    <property type="entry name" value="PRK08123.1"/>
    <property type="match status" value="1"/>
</dbReference>
<evidence type="ECO:0000256" key="1">
    <source>
        <dbReference type="ARBA" id="ARBA00022801"/>
    </source>
</evidence>
<sequence length="267" mass="31026">MDNKIILRDGHIHSPYCPHGTKDSFEFYVQKAIELGLEEITFTEHMPLPGNFMDPEFLKHCSPTLDVIEKYIRELDYIKEKFKSVIKINTGLEVDYVEGYEEKIKELLNIYGNKIEDSILSVHFIKVGDEYYCVDASPEEFGKLAQKLGSVEKVYDRYYETLLKSVKADLGIFKPKRIGHPTLVRIFNTEYPLEYTNVELLEEIIKEIKIRNYEVDFNTAGIRKPYCKETYPSGVFAELVEHYAVKVVYGSDAHTALDVGRDFVFKY</sequence>
<organism evidence="4 5">
    <name type="scientific">Tissierella simiarum</name>
    <dbReference type="NCBI Taxonomy" id="2841534"/>
    <lineage>
        <taxon>Bacteria</taxon>
        <taxon>Bacillati</taxon>
        <taxon>Bacillota</taxon>
        <taxon>Tissierellia</taxon>
        <taxon>Tissierellales</taxon>
        <taxon>Tissierellaceae</taxon>
        <taxon>Tissierella</taxon>
    </lineage>
</organism>
<dbReference type="EMBL" id="JAHLPM010000017">
    <property type="protein sequence ID" value="MBU5439624.1"/>
    <property type="molecule type" value="Genomic_DNA"/>
</dbReference>
<dbReference type="CDD" id="cd12110">
    <property type="entry name" value="PHP_HisPPase_Hisj_like"/>
    <property type="match status" value="1"/>
</dbReference>
<feature type="domain" description="PHP" evidence="3">
    <location>
        <begin position="9"/>
        <end position="220"/>
    </location>
</feature>
<keyword evidence="2" id="KW-0368">Histidine biosynthesis</keyword>
<keyword evidence="5" id="KW-1185">Reference proteome</keyword>
<reference evidence="4 5" key="1">
    <citation type="submission" date="2021-06" db="EMBL/GenBank/DDBJ databases">
        <authorList>
            <person name="Sun Q."/>
            <person name="Li D."/>
        </authorList>
    </citation>
    <scope>NUCLEOTIDE SEQUENCE [LARGE SCALE GENOMIC DNA]</scope>
    <source>
        <strain evidence="4 5">MSJ-40</strain>
    </source>
</reference>
<accession>A0ABS6EA40</accession>
<dbReference type="InterPro" id="IPR004013">
    <property type="entry name" value="PHP_dom"/>
</dbReference>
<evidence type="ECO:0000313" key="5">
    <source>
        <dbReference type="Proteomes" id="UP000749471"/>
    </source>
</evidence>
<comment type="similarity">
    <text evidence="2">Belongs to the PHP hydrolase family. HisK subfamily.</text>
</comment>
<dbReference type="RefSeq" id="WP_216521371.1">
    <property type="nucleotide sequence ID" value="NZ_JAHLPM010000017.1"/>
</dbReference>
<comment type="pathway">
    <text evidence="2">Amino-acid biosynthesis; L-histidine biosynthesis; L-histidine from 5-phospho-alpha-D-ribose 1-diphosphate: step 8/9.</text>
</comment>
<dbReference type="GO" id="GO:0004401">
    <property type="term" value="F:histidinol-phosphatase activity"/>
    <property type="evidence" value="ECO:0007669"/>
    <property type="project" value="UniProtKB-EC"/>
</dbReference>
<name>A0ABS6EA40_9FIRM</name>
<comment type="caution">
    <text evidence="4">The sequence shown here is derived from an EMBL/GenBank/DDBJ whole genome shotgun (WGS) entry which is preliminary data.</text>
</comment>
<evidence type="ECO:0000256" key="2">
    <source>
        <dbReference type="RuleBase" id="RU366003"/>
    </source>
</evidence>
<keyword evidence="1 2" id="KW-0378">Hydrolase</keyword>
<dbReference type="Pfam" id="PF02811">
    <property type="entry name" value="PHP"/>
    <property type="match status" value="1"/>
</dbReference>
<dbReference type="NCBIfam" id="TIGR01856">
    <property type="entry name" value="hisJ_fam"/>
    <property type="match status" value="1"/>
</dbReference>
<evidence type="ECO:0000313" key="4">
    <source>
        <dbReference type="EMBL" id="MBU5439624.1"/>
    </source>
</evidence>
<keyword evidence="2" id="KW-0028">Amino-acid biosynthesis</keyword>
<evidence type="ECO:0000259" key="3">
    <source>
        <dbReference type="Pfam" id="PF02811"/>
    </source>
</evidence>